<dbReference type="PROSITE" id="PS50977">
    <property type="entry name" value="HTH_TETR_2"/>
    <property type="match status" value="1"/>
</dbReference>
<dbReference type="GO" id="GO:0003700">
    <property type="term" value="F:DNA-binding transcription factor activity"/>
    <property type="evidence" value="ECO:0007669"/>
    <property type="project" value="TreeGrafter"/>
</dbReference>
<dbReference type="InterPro" id="IPR023772">
    <property type="entry name" value="DNA-bd_HTH_TetR-type_CS"/>
</dbReference>
<dbReference type="RefSeq" id="WP_191282787.1">
    <property type="nucleotide sequence ID" value="NZ_BNAI01000002.1"/>
</dbReference>
<sequence length="216" mass="24291">MTSPDQPDQLGLRERKRLATRHAIQRAALQVVREQGLHGATVDEIARIADVSPRTFFNYFPSKEDAILGDAPTLDGNPEIEWFVADRGPILSGLARVVVHGSTRLLSDPELLMERRALGKRYPELGVRRMANVHRFEEELTDLALRRLRSEHPELPDDEARDRARLVALTAFAFIRHAWFAWLDHPDASPGLPDLVERAFRLGADLIASSPPTRVG</sequence>
<evidence type="ECO:0000313" key="6">
    <source>
        <dbReference type="EMBL" id="GHF14562.1"/>
    </source>
</evidence>
<dbReference type="InterPro" id="IPR001647">
    <property type="entry name" value="HTH_TetR"/>
</dbReference>
<dbReference type="InterPro" id="IPR009057">
    <property type="entry name" value="Homeodomain-like_sf"/>
</dbReference>
<evidence type="ECO:0000256" key="1">
    <source>
        <dbReference type="ARBA" id="ARBA00023015"/>
    </source>
</evidence>
<keyword evidence="7" id="KW-1185">Reference proteome</keyword>
<gene>
    <name evidence="6" type="ORF">GCM10011600_14380</name>
</gene>
<evidence type="ECO:0000256" key="2">
    <source>
        <dbReference type="ARBA" id="ARBA00023125"/>
    </source>
</evidence>
<protein>
    <submittedName>
        <fullName evidence="6">TetR family transcriptional regulator</fullName>
    </submittedName>
</protein>
<dbReference type="EMBL" id="BNAI01000002">
    <property type="protein sequence ID" value="GHF14562.1"/>
    <property type="molecule type" value="Genomic_DNA"/>
</dbReference>
<name>A0A8J3GQH4_9MICO</name>
<dbReference type="PANTHER" id="PTHR30055:SF238">
    <property type="entry name" value="MYCOFACTOCIN BIOSYNTHESIS TRANSCRIPTIONAL REGULATOR MFTR-RELATED"/>
    <property type="match status" value="1"/>
</dbReference>
<dbReference type="SUPFAM" id="SSF46689">
    <property type="entry name" value="Homeodomain-like"/>
    <property type="match status" value="1"/>
</dbReference>
<reference evidence="6" key="1">
    <citation type="journal article" date="2014" name="Int. J. Syst. Evol. Microbiol.">
        <title>Complete genome sequence of Corynebacterium casei LMG S-19264T (=DSM 44701T), isolated from a smear-ripened cheese.</title>
        <authorList>
            <consortium name="US DOE Joint Genome Institute (JGI-PGF)"/>
            <person name="Walter F."/>
            <person name="Albersmeier A."/>
            <person name="Kalinowski J."/>
            <person name="Ruckert C."/>
        </authorList>
    </citation>
    <scope>NUCLEOTIDE SEQUENCE</scope>
    <source>
        <strain evidence="6">CGMCC 1.16548</strain>
    </source>
</reference>
<dbReference type="AlphaFoldDB" id="A0A8J3GQH4"/>
<organism evidence="6 7">
    <name type="scientific">Pseudolysinimonas yzui</name>
    <dbReference type="NCBI Taxonomy" id="2708254"/>
    <lineage>
        <taxon>Bacteria</taxon>
        <taxon>Bacillati</taxon>
        <taxon>Actinomycetota</taxon>
        <taxon>Actinomycetes</taxon>
        <taxon>Micrococcales</taxon>
        <taxon>Microbacteriaceae</taxon>
        <taxon>Pseudolysinimonas</taxon>
    </lineage>
</organism>
<feature type="domain" description="HTH tetR-type" evidence="5">
    <location>
        <begin position="18"/>
        <end position="78"/>
    </location>
</feature>
<dbReference type="Gene3D" id="1.10.10.60">
    <property type="entry name" value="Homeodomain-like"/>
    <property type="match status" value="1"/>
</dbReference>
<keyword evidence="1" id="KW-0805">Transcription regulation</keyword>
<dbReference type="Proteomes" id="UP000617531">
    <property type="component" value="Unassembled WGS sequence"/>
</dbReference>
<evidence type="ECO:0000259" key="5">
    <source>
        <dbReference type="PROSITE" id="PS50977"/>
    </source>
</evidence>
<accession>A0A8J3GQH4</accession>
<proteinExistence type="predicted"/>
<comment type="caution">
    <text evidence="6">The sequence shown here is derived from an EMBL/GenBank/DDBJ whole genome shotgun (WGS) entry which is preliminary data.</text>
</comment>
<keyword evidence="3" id="KW-0804">Transcription</keyword>
<dbReference type="InterPro" id="IPR050109">
    <property type="entry name" value="HTH-type_TetR-like_transc_reg"/>
</dbReference>
<evidence type="ECO:0000313" key="7">
    <source>
        <dbReference type="Proteomes" id="UP000617531"/>
    </source>
</evidence>
<dbReference type="PANTHER" id="PTHR30055">
    <property type="entry name" value="HTH-TYPE TRANSCRIPTIONAL REGULATOR RUTR"/>
    <property type="match status" value="1"/>
</dbReference>
<reference evidence="6" key="2">
    <citation type="submission" date="2020-09" db="EMBL/GenBank/DDBJ databases">
        <authorList>
            <person name="Sun Q."/>
            <person name="Zhou Y."/>
        </authorList>
    </citation>
    <scope>NUCLEOTIDE SEQUENCE</scope>
    <source>
        <strain evidence="6">CGMCC 1.16548</strain>
    </source>
</reference>
<dbReference type="GO" id="GO:0000976">
    <property type="term" value="F:transcription cis-regulatory region binding"/>
    <property type="evidence" value="ECO:0007669"/>
    <property type="project" value="TreeGrafter"/>
</dbReference>
<dbReference type="Gene3D" id="1.10.357.10">
    <property type="entry name" value="Tetracycline Repressor, domain 2"/>
    <property type="match status" value="1"/>
</dbReference>
<keyword evidence="2 4" id="KW-0238">DNA-binding</keyword>
<dbReference type="PROSITE" id="PS01081">
    <property type="entry name" value="HTH_TETR_1"/>
    <property type="match status" value="1"/>
</dbReference>
<evidence type="ECO:0000256" key="4">
    <source>
        <dbReference type="PROSITE-ProRule" id="PRU00335"/>
    </source>
</evidence>
<feature type="DNA-binding region" description="H-T-H motif" evidence="4">
    <location>
        <begin position="41"/>
        <end position="60"/>
    </location>
</feature>
<evidence type="ECO:0000256" key="3">
    <source>
        <dbReference type="ARBA" id="ARBA00023163"/>
    </source>
</evidence>
<dbReference type="Pfam" id="PF00440">
    <property type="entry name" value="TetR_N"/>
    <property type="match status" value="1"/>
</dbReference>